<sequence length="192" mass="21910">MTEIGLIRHGTTAWNKELRAQGSSDIPLDEEGLMQAKQVAERLNSEKWNVIYSSDLSRARQTAEAIAIKIGIPVQVDSRLRELGGGLIEGTTEEERLRKWGREWRSLDLDMESSESLIARGTSFMEDIMGKHENQRILIVSHGAFLRRLLKNIVPHFNFEESLKNTSVTSLVRSDKQWDCNLYNCTKHIVES</sequence>
<dbReference type="Pfam" id="PF00300">
    <property type="entry name" value="His_Phos_1"/>
    <property type="match status" value="1"/>
</dbReference>
<reference evidence="2" key="1">
    <citation type="journal article" date="2019" name="Int. J. Syst. Evol. Microbiol.">
        <title>The Global Catalogue of Microorganisms (GCM) 10K type strain sequencing project: providing services to taxonomists for standard genome sequencing and annotation.</title>
        <authorList>
            <consortium name="The Broad Institute Genomics Platform"/>
            <consortium name="The Broad Institute Genome Sequencing Center for Infectious Disease"/>
            <person name="Wu L."/>
            <person name="Ma J."/>
        </authorList>
    </citation>
    <scope>NUCLEOTIDE SEQUENCE [LARGE SCALE GENOMIC DNA]</scope>
    <source>
        <strain evidence="2">IBRC-M 10703</strain>
    </source>
</reference>
<comment type="caution">
    <text evidence="1">The sequence shown here is derived from an EMBL/GenBank/DDBJ whole genome shotgun (WGS) entry which is preliminary data.</text>
</comment>
<dbReference type="SUPFAM" id="SSF53254">
    <property type="entry name" value="Phosphoglycerate mutase-like"/>
    <property type="match status" value="1"/>
</dbReference>
<dbReference type="InterPro" id="IPR050275">
    <property type="entry name" value="PGM_Phosphatase"/>
</dbReference>
<dbReference type="EC" id="3.1.3.-" evidence="1"/>
<evidence type="ECO:0000313" key="1">
    <source>
        <dbReference type="EMBL" id="MFC4024393.1"/>
    </source>
</evidence>
<proteinExistence type="predicted"/>
<dbReference type="PANTHER" id="PTHR48100:SF1">
    <property type="entry name" value="HISTIDINE PHOSPHATASE FAMILY PROTEIN-RELATED"/>
    <property type="match status" value="1"/>
</dbReference>
<accession>A0ABV8GWZ5</accession>
<dbReference type="InterPro" id="IPR029033">
    <property type="entry name" value="His_PPase_superfam"/>
</dbReference>
<name>A0ABV8GWZ5_9BACI</name>
<dbReference type="GO" id="GO:0016787">
    <property type="term" value="F:hydrolase activity"/>
    <property type="evidence" value="ECO:0007669"/>
    <property type="project" value="UniProtKB-KW"/>
</dbReference>
<dbReference type="EMBL" id="JBHSAO010000008">
    <property type="protein sequence ID" value="MFC4024393.1"/>
    <property type="molecule type" value="Genomic_DNA"/>
</dbReference>
<gene>
    <name evidence="1" type="ORF">ACFOUV_11360</name>
</gene>
<keyword evidence="1" id="KW-0378">Hydrolase</keyword>
<dbReference type="SMART" id="SM00855">
    <property type="entry name" value="PGAM"/>
    <property type="match status" value="1"/>
</dbReference>
<dbReference type="RefSeq" id="WP_379496889.1">
    <property type="nucleotide sequence ID" value="NZ_JBHSAO010000008.1"/>
</dbReference>
<dbReference type="CDD" id="cd07067">
    <property type="entry name" value="HP_PGM_like"/>
    <property type="match status" value="1"/>
</dbReference>
<dbReference type="Gene3D" id="3.40.50.1240">
    <property type="entry name" value="Phosphoglycerate mutase-like"/>
    <property type="match status" value="1"/>
</dbReference>
<dbReference type="PANTHER" id="PTHR48100">
    <property type="entry name" value="BROAD-SPECIFICITY PHOSPHATASE YOR283W-RELATED"/>
    <property type="match status" value="1"/>
</dbReference>
<keyword evidence="2" id="KW-1185">Reference proteome</keyword>
<dbReference type="Proteomes" id="UP001595772">
    <property type="component" value="Unassembled WGS sequence"/>
</dbReference>
<evidence type="ECO:0000313" key="2">
    <source>
        <dbReference type="Proteomes" id="UP001595772"/>
    </source>
</evidence>
<organism evidence="1 2">
    <name type="scientific">Oceanobacillus longus</name>
    <dbReference type="NCBI Taxonomy" id="930120"/>
    <lineage>
        <taxon>Bacteria</taxon>
        <taxon>Bacillati</taxon>
        <taxon>Bacillota</taxon>
        <taxon>Bacilli</taxon>
        <taxon>Bacillales</taxon>
        <taxon>Bacillaceae</taxon>
        <taxon>Oceanobacillus</taxon>
    </lineage>
</organism>
<dbReference type="InterPro" id="IPR013078">
    <property type="entry name" value="His_Pase_superF_clade-1"/>
</dbReference>
<protein>
    <submittedName>
        <fullName evidence="1">Histidine phosphatase family protein</fullName>
        <ecNumber evidence="1">3.1.3.-</ecNumber>
    </submittedName>
</protein>